<evidence type="ECO:0000313" key="10">
    <source>
        <dbReference type="Proteomes" id="UP000612456"/>
    </source>
</evidence>
<evidence type="ECO:0000313" key="9">
    <source>
        <dbReference type="EMBL" id="GGD77309.1"/>
    </source>
</evidence>
<keyword evidence="6 7" id="KW-0472">Membrane</keyword>
<keyword evidence="3" id="KW-1003">Cell membrane</keyword>
<dbReference type="Proteomes" id="UP000612456">
    <property type="component" value="Unassembled WGS sequence"/>
</dbReference>
<evidence type="ECO:0000256" key="2">
    <source>
        <dbReference type="ARBA" id="ARBA00022448"/>
    </source>
</evidence>
<evidence type="ECO:0000256" key="5">
    <source>
        <dbReference type="ARBA" id="ARBA00022989"/>
    </source>
</evidence>
<name>A0A917DXM1_9BACL</name>
<dbReference type="InterPro" id="IPR000515">
    <property type="entry name" value="MetI-like"/>
</dbReference>
<dbReference type="CDD" id="cd06261">
    <property type="entry name" value="TM_PBP2"/>
    <property type="match status" value="1"/>
</dbReference>
<comment type="subcellular location">
    <subcellularLocation>
        <location evidence="1 7">Cell membrane</location>
        <topology evidence="1 7">Multi-pass membrane protein</topology>
    </subcellularLocation>
</comment>
<evidence type="ECO:0000256" key="6">
    <source>
        <dbReference type="ARBA" id="ARBA00023136"/>
    </source>
</evidence>
<keyword evidence="4 7" id="KW-0812">Transmembrane</keyword>
<keyword evidence="5 7" id="KW-1133">Transmembrane helix</keyword>
<evidence type="ECO:0000259" key="8">
    <source>
        <dbReference type="PROSITE" id="PS50928"/>
    </source>
</evidence>
<dbReference type="PROSITE" id="PS50928">
    <property type="entry name" value="ABC_TM1"/>
    <property type="match status" value="1"/>
</dbReference>
<organism evidence="9 10">
    <name type="scientific">Paenibacillus nasutitermitis</name>
    <dbReference type="NCBI Taxonomy" id="1652958"/>
    <lineage>
        <taxon>Bacteria</taxon>
        <taxon>Bacillati</taxon>
        <taxon>Bacillota</taxon>
        <taxon>Bacilli</taxon>
        <taxon>Bacillales</taxon>
        <taxon>Paenibacillaceae</taxon>
        <taxon>Paenibacillus</taxon>
    </lineage>
</organism>
<feature type="transmembrane region" description="Helical" evidence="7">
    <location>
        <begin position="153"/>
        <end position="170"/>
    </location>
</feature>
<accession>A0A917DXM1</accession>
<gene>
    <name evidence="9" type="ORF">GCM10010911_39150</name>
</gene>
<keyword evidence="10" id="KW-1185">Reference proteome</keyword>
<evidence type="ECO:0000256" key="3">
    <source>
        <dbReference type="ARBA" id="ARBA00022475"/>
    </source>
</evidence>
<dbReference type="PANTHER" id="PTHR43744">
    <property type="entry name" value="ABC TRANSPORTER PERMEASE PROTEIN MG189-RELATED-RELATED"/>
    <property type="match status" value="1"/>
</dbReference>
<feature type="domain" description="ABC transmembrane type-1" evidence="8">
    <location>
        <begin position="83"/>
        <end position="277"/>
    </location>
</feature>
<keyword evidence="2 7" id="KW-0813">Transport</keyword>
<feature type="transmembrane region" description="Helical" evidence="7">
    <location>
        <begin position="118"/>
        <end position="141"/>
    </location>
</feature>
<dbReference type="InterPro" id="IPR035906">
    <property type="entry name" value="MetI-like_sf"/>
</dbReference>
<dbReference type="GO" id="GO:0005886">
    <property type="term" value="C:plasma membrane"/>
    <property type="evidence" value="ECO:0007669"/>
    <property type="project" value="UniProtKB-SubCell"/>
</dbReference>
<comment type="similarity">
    <text evidence="7">Belongs to the binding-protein-dependent transport system permease family.</text>
</comment>
<feature type="transmembrane region" description="Helical" evidence="7">
    <location>
        <begin position="256"/>
        <end position="277"/>
    </location>
</feature>
<protein>
    <submittedName>
        <fullName evidence="9">ABC transporter permease</fullName>
    </submittedName>
</protein>
<dbReference type="GO" id="GO:0055085">
    <property type="term" value="P:transmembrane transport"/>
    <property type="evidence" value="ECO:0007669"/>
    <property type="project" value="InterPro"/>
</dbReference>
<reference evidence="9" key="2">
    <citation type="submission" date="2020-09" db="EMBL/GenBank/DDBJ databases">
        <authorList>
            <person name="Sun Q."/>
            <person name="Zhou Y."/>
        </authorList>
    </citation>
    <scope>NUCLEOTIDE SEQUENCE</scope>
    <source>
        <strain evidence="9">CGMCC 1.15178</strain>
    </source>
</reference>
<evidence type="ECO:0000256" key="7">
    <source>
        <dbReference type="RuleBase" id="RU363032"/>
    </source>
</evidence>
<feature type="transmembrane region" description="Helical" evidence="7">
    <location>
        <begin position="21"/>
        <end position="42"/>
    </location>
</feature>
<feature type="transmembrane region" description="Helical" evidence="7">
    <location>
        <begin position="82"/>
        <end position="106"/>
    </location>
</feature>
<dbReference type="EMBL" id="BMHP01000003">
    <property type="protein sequence ID" value="GGD77309.1"/>
    <property type="molecule type" value="Genomic_DNA"/>
</dbReference>
<dbReference type="Pfam" id="PF00528">
    <property type="entry name" value="BPD_transp_1"/>
    <property type="match status" value="1"/>
</dbReference>
<feature type="transmembrane region" description="Helical" evidence="7">
    <location>
        <begin position="208"/>
        <end position="229"/>
    </location>
</feature>
<dbReference type="AlphaFoldDB" id="A0A917DXM1"/>
<comment type="caution">
    <text evidence="9">The sequence shown here is derived from an EMBL/GenBank/DDBJ whole genome shotgun (WGS) entry which is preliminary data.</text>
</comment>
<dbReference type="SUPFAM" id="SSF161098">
    <property type="entry name" value="MetI-like"/>
    <property type="match status" value="1"/>
</dbReference>
<sequence>MHQQILPEVIQMILRNIAAKTFLYAFLIIIAILMIYPFIWAITSSFKTNSQMFNGSVFDLIPRPFHFDNYVRAWTLLPYHRFLLNSLFICLIVPTTAIFISSLAAYSFARLRFKGRDIIFIALLGVMMIPGHITLIPNYVLMRMFGWINEYKAIIIPSIFQASMVFNMFFMRQFFLSIPKDLDEAGIIDGCSRFGVWWKIIMPNARPAIATIAIMSFVSDWNMFLWPLIVMNDYLKMPIQVGVSYFKANAMANGDWGVMMAATTMAIVPLIIMFLLVQKIFIKSMLNSGLGGR</sequence>
<dbReference type="Gene3D" id="1.10.3720.10">
    <property type="entry name" value="MetI-like"/>
    <property type="match status" value="1"/>
</dbReference>
<evidence type="ECO:0000256" key="1">
    <source>
        <dbReference type="ARBA" id="ARBA00004651"/>
    </source>
</evidence>
<proteinExistence type="inferred from homology"/>
<dbReference type="PANTHER" id="PTHR43744:SF8">
    <property type="entry name" value="SN-GLYCEROL-3-PHOSPHATE TRANSPORT SYSTEM PERMEASE PROTEIN UGPE"/>
    <property type="match status" value="1"/>
</dbReference>
<reference evidence="9" key="1">
    <citation type="journal article" date="2014" name="Int. J. Syst. Evol. Microbiol.">
        <title>Complete genome sequence of Corynebacterium casei LMG S-19264T (=DSM 44701T), isolated from a smear-ripened cheese.</title>
        <authorList>
            <consortium name="US DOE Joint Genome Institute (JGI-PGF)"/>
            <person name="Walter F."/>
            <person name="Albersmeier A."/>
            <person name="Kalinowski J."/>
            <person name="Ruckert C."/>
        </authorList>
    </citation>
    <scope>NUCLEOTIDE SEQUENCE</scope>
    <source>
        <strain evidence="9">CGMCC 1.15178</strain>
    </source>
</reference>
<evidence type="ECO:0000256" key="4">
    <source>
        <dbReference type="ARBA" id="ARBA00022692"/>
    </source>
</evidence>